<organism evidence="4 5">
    <name type="scientific">Hermanssonia centrifuga</name>
    <dbReference type="NCBI Taxonomy" id="98765"/>
    <lineage>
        <taxon>Eukaryota</taxon>
        <taxon>Fungi</taxon>
        <taxon>Dikarya</taxon>
        <taxon>Basidiomycota</taxon>
        <taxon>Agaricomycotina</taxon>
        <taxon>Agaricomycetes</taxon>
        <taxon>Polyporales</taxon>
        <taxon>Meruliaceae</taxon>
        <taxon>Hermanssonia</taxon>
    </lineage>
</organism>
<feature type="compositionally biased region" description="Low complexity" evidence="1">
    <location>
        <begin position="162"/>
        <end position="186"/>
    </location>
</feature>
<keyword evidence="2" id="KW-0472">Membrane</keyword>
<reference evidence="4 5" key="1">
    <citation type="submission" date="2018-02" db="EMBL/GenBank/DDBJ databases">
        <title>Genome sequence of the basidiomycete white-rot fungus Phlebia centrifuga.</title>
        <authorList>
            <person name="Granchi Z."/>
            <person name="Peng M."/>
            <person name="de Vries R.P."/>
            <person name="Hilden K."/>
            <person name="Makela M.R."/>
            <person name="Grigoriev I."/>
            <person name="Riley R."/>
        </authorList>
    </citation>
    <scope>NUCLEOTIDE SEQUENCE [LARGE SCALE GENOMIC DNA]</scope>
    <source>
        <strain evidence="4 5">FBCC195</strain>
    </source>
</reference>
<gene>
    <name evidence="4" type="ORF">PHLCEN_2v1188</name>
</gene>
<dbReference type="Proteomes" id="UP000186601">
    <property type="component" value="Unassembled WGS sequence"/>
</dbReference>
<evidence type="ECO:0000313" key="5">
    <source>
        <dbReference type="Proteomes" id="UP000186601"/>
    </source>
</evidence>
<keyword evidence="2" id="KW-0812">Transmembrane</keyword>
<evidence type="ECO:0000259" key="3">
    <source>
        <dbReference type="Pfam" id="PF24855"/>
    </source>
</evidence>
<evidence type="ECO:0000313" key="4">
    <source>
        <dbReference type="EMBL" id="PSS36972.1"/>
    </source>
</evidence>
<evidence type="ECO:0000256" key="2">
    <source>
        <dbReference type="SAM" id="Phobius"/>
    </source>
</evidence>
<dbReference type="EMBL" id="MLYV02000089">
    <property type="protein sequence ID" value="PSS36972.1"/>
    <property type="molecule type" value="Genomic_DNA"/>
</dbReference>
<proteinExistence type="predicted"/>
<feature type="compositionally biased region" description="Pro residues" evidence="1">
    <location>
        <begin position="187"/>
        <end position="199"/>
    </location>
</feature>
<feature type="compositionally biased region" description="Low complexity" evidence="1">
    <location>
        <begin position="33"/>
        <end position="58"/>
    </location>
</feature>
<dbReference type="InterPro" id="IPR056146">
    <property type="entry name" value="DUF7729"/>
</dbReference>
<feature type="domain" description="DUF7729" evidence="3">
    <location>
        <begin position="196"/>
        <end position="304"/>
    </location>
</feature>
<comment type="caution">
    <text evidence="4">The sequence shown here is derived from an EMBL/GenBank/DDBJ whole genome shotgun (WGS) entry which is preliminary data.</text>
</comment>
<keyword evidence="5" id="KW-1185">Reference proteome</keyword>
<dbReference type="PANTHER" id="PTHR39460">
    <property type="entry name" value="EXPRESSED PROTEIN"/>
    <property type="match status" value="1"/>
</dbReference>
<dbReference type="Pfam" id="PF24855">
    <property type="entry name" value="DUF7729"/>
    <property type="match status" value="1"/>
</dbReference>
<dbReference type="PANTHER" id="PTHR39460:SF1">
    <property type="entry name" value="C6 TRANSCRIPTION FACTOR"/>
    <property type="match status" value="1"/>
</dbReference>
<evidence type="ECO:0000256" key="1">
    <source>
        <dbReference type="SAM" id="MobiDB-lite"/>
    </source>
</evidence>
<feature type="transmembrane region" description="Helical" evidence="2">
    <location>
        <begin position="83"/>
        <end position="102"/>
    </location>
</feature>
<sequence>MFTPPASPAPPRVFRQPSPSPSVSDDEGSSQYLLVLPPRSSSLGPSSSSLTLPSSLLPKPHKAQSQHVASIVAKQRTARRTRWAVLLVPAVLILITLSTRYLSHPAVLDILSTNYDAPSWEMWSTTLTDFKPHKRHASPDPEPQQASSLIAFPTPTTTLTSSASSASVSSSSTASTNSGTQTIPTIPASPPTLPTPFPQPLDDTLSQNFTTISCQDFFQNMTQSTAFRSCRAFSLLSQSSDAFIQQAQDNITSLNAIIWGTCHTDVDADTCTSNMAWFTDALADQCADDLKAGNPIVQQTQTGLS</sequence>
<protein>
    <recommendedName>
        <fullName evidence="3">DUF7729 domain-containing protein</fullName>
    </recommendedName>
</protein>
<accession>A0A2R6S3X9</accession>
<keyword evidence="2" id="KW-1133">Transmembrane helix</keyword>
<dbReference type="AlphaFoldDB" id="A0A2R6S3X9"/>
<dbReference type="OrthoDB" id="2564812at2759"/>
<name>A0A2R6S3X9_9APHY</name>
<feature type="compositionally biased region" description="Pro residues" evidence="1">
    <location>
        <begin position="1"/>
        <end position="11"/>
    </location>
</feature>
<feature type="region of interest" description="Disordered" evidence="1">
    <location>
        <begin position="1"/>
        <end position="61"/>
    </location>
</feature>
<feature type="region of interest" description="Disordered" evidence="1">
    <location>
        <begin position="162"/>
        <end position="199"/>
    </location>
</feature>